<dbReference type="PANTHER" id="PTHR48099:SF5">
    <property type="entry name" value="C-1-TETRAHYDROFOLATE SYNTHASE, CYTOPLASMIC"/>
    <property type="match status" value="1"/>
</dbReference>
<dbReference type="InterPro" id="IPR020631">
    <property type="entry name" value="THF_DH/CycHdrlase_NAD-bd_dom"/>
</dbReference>
<comment type="pathway">
    <text evidence="1">One-carbon metabolism; tetrahydrofolate interconversion.</text>
</comment>
<dbReference type="Gene3D" id="3.40.50.720">
    <property type="entry name" value="NAD(P)-binding Rossmann-like Domain"/>
    <property type="match status" value="1"/>
</dbReference>
<accession>A0A2G9YQ26</accession>
<sequence length="203" mass="22618">MTQILDGKKLAEKILKKLQKRVENMAKKGINPFLVVISVGRDKASQIYLAAKKKACQEVGIPFEILNLKEDIQTAQLLRAIEKFNLDPKISSVLVQLPLPEQINLTIVAKKISPEKDVDGFGYIIGKKNFKFLPPTPLGILRILKEYLISLKDKKIVIIGKGFLVGKPLGKLLKKTGAKVVFCDRETKDLKQKTLASDILICA</sequence>
<evidence type="ECO:0000256" key="8">
    <source>
        <dbReference type="ARBA" id="ARBA00023102"/>
    </source>
</evidence>
<dbReference type="GO" id="GO:0035999">
    <property type="term" value="P:tetrahydrofolate interconversion"/>
    <property type="evidence" value="ECO:0007669"/>
    <property type="project" value="TreeGrafter"/>
</dbReference>
<evidence type="ECO:0000256" key="1">
    <source>
        <dbReference type="ARBA" id="ARBA00004777"/>
    </source>
</evidence>
<dbReference type="InterPro" id="IPR046346">
    <property type="entry name" value="Aminoacid_DH-like_N_sf"/>
</dbReference>
<keyword evidence="9" id="KW-0486">Methionine biosynthesis</keyword>
<evidence type="ECO:0000313" key="13">
    <source>
        <dbReference type="EMBL" id="PIP21346.1"/>
    </source>
</evidence>
<dbReference type="GO" id="GO:0004488">
    <property type="term" value="F:methylenetetrahydrofolate dehydrogenase (NADP+) activity"/>
    <property type="evidence" value="ECO:0007669"/>
    <property type="project" value="UniProtKB-EC"/>
</dbReference>
<evidence type="ECO:0000256" key="6">
    <source>
        <dbReference type="ARBA" id="ARBA00022857"/>
    </source>
</evidence>
<dbReference type="GO" id="GO:0005829">
    <property type="term" value="C:cytosol"/>
    <property type="evidence" value="ECO:0007669"/>
    <property type="project" value="TreeGrafter"/>
</dbReference>
<comment type="subunit">
    <text evidence="2">Homodimer.</text>
</comment>
<dbReference type="GO" id="GO:0004477">
    <property type="term" value="F:methenyltetrahydrofolate cyclohydrolase activity"/>
    <property type="evidence" value="ECO:0007669"/>
    <property type="project" value="UniProtKB-EC"/>
</dbReference>
<keyword evidence="8" id="KW-0028">Amino-acid biosynthesis</keyword>
<name>A0A2G9YQ26_9BACT</name>
<dbReference type="AlphaFoldDB" id="A0A2G9YQ26"/>
<protein>
    <submittedName>
        <fullName evidence="13">Bifunctional methylenetetrahydrofolate dehydrogenase/methenyltetrahydrofolate cyclohydrolase</fullName>
        <ecNumber evidence="13">1.5.1.5</ecNumber>
        <ecNumber evidence="13">3.5.4.9</ecNumber>
    </submittedName>
</protein>
<evidence type="ECO:0000256" key="9">
    <source>
        <dbReference type="ARBA" id="ARBA00023167"/>
    </source>
</evidence>
<reference evidence="13 14" key="1">
    <citation type="submission" date="2017-09" db="EMBL/GenBank/DDBJ databases">
        <title>Depth-based differentiation of microbial function through sediment-hosted aquifers and enrichment of novel symbionts in the deep terrestrial subsurface.</title>
        <authorList>
            <person name="Probst A.J."/>
            <person name="Ladd B."/>
            <person name="Jarett J.K."/>
            <person name="Geller-Mcgrath D.E."/>
            <person name="Sieber C.M."/>
            <person name="Emerson J.B."/>
            <person name="Anantharaman K."/>
            <person name="Thomas B.C."/>
            <person name="Malmstrom R."/>
            <person name="Stieglmeier M."/>
            <person name="Klingl A."/>
            <person name="Woyke T."/>
            <person name="Ryan C.M."/>
            <person name="Banfield J.F."/>
        </authorList>
    </citation>
    <scope>NUCLEOTIDE SEQUENCE [LARGE SCALE GENOMIC DNA]</scope>
    <source>
        <strain evidence="13">CG23_combo_of_CG06-09_8_20_14_all_40_13</strain>
    </source>
</reference>
<dbReference type="GO" id="GO:0006164">
    <property type="term" value="P:purine nucleotide biosynthetic process"/>
    <property type="evidence" value="ECO:0007669"/>
    <property type="project" value="UniProtKB-KW"/>
</dbReference>
<dbReference type="EC" id="1.5.1.5" evidence="13"/>
<feature type="domain" description="Tetrahydrofolate dehydrogenase/cyclohydrolase catalytic" evidence="11">
    <location>
        <begin position="5"/>
        <end position="119"/>
    </location>
</feature>
<evidence type="ECO:0000256" key="3">
    <source>
        <dbReference type="ARBA" id="ARBA00022563"/>
    </source>
</evidence>
<dbReference type="Pfam" id="PF02882">
    <property type="entry name" value="THF_DHG_CYH_C"/>
    <property type="match status" value="1"/>
</dbReference>
<evidence type="ECO:0000256" key="2">
    <source>
        <dbReference type="ARBA" id="ARBA00011738"/>
    </source>
</evidence>
<dbReference type="PRINTS" id="PR00085">
    <property type="entry name" value="THFDHDRGNASE"/>
</dbReference>
<dbReference type="PANTHER" id="PTHR48099">
    <property type="entry name" value="C-1-TETRAHYDROFOLATE SYNTHASE, CYTOPLASMIC-RELATED"/>
    <property type="match status" value="1"/>
</dbReference>
<dbReference type="GO" id="GO:0000105">
    <property type="term" value="P:L-histidine biosynthetic process"/>
    <property type="evidence" value="ECO:0007669"/>
    <property type="project" value="UniProtKB-KW"/>
</dbReference>
<proteinExistence type="predicted"/>
<dbReference type="Pfam" id="PF00763">
    <property type="entry name" value="THF_DHG_CYH"/>
    <property type="match status" value="1"/>
</dbReference>
<keyword evidence="6" id="KW-0521">NADP</keyword>
<evidence type="ECO:0000313" key="14">
    <source>
        <dbReference type="Proteomes" id="UP000231567"/>
    </source>
</evidence>
<dbReference type="SUPFAM" id="SSF51735">
    <property type="entry name" value="NAD(P)-binding Rossmann-fold domains"/>
    <property type="match status" value="1"/>
</dbReference>
<dbReference type="InterPro" id="IPR020630">
    <property type="entry name" value="THF_DH/CycHdrlase_cat_dom"/>
</dbReference>
<keyword evidence="10" id="KW-0511">Multifunctional enzyme</keyword>
<gene>
    <name evidence="13" type="ORF">COX39_03225</name>
</gene>
<dbReference type="GO" id="GO:0009086">
    <property type="term" value="P:methionine biosynthetic process"/>
    <property type="evidence" value="ECO:0007669"/>
    <property type="project" value="UniProtKB-KW"/>
</dbReference>
<keyword evidence="3" id="KW-0554">One-carbon metabolism</keyword>
<dbReference type="InterPro" id="IPR000672">
    <property type="entry name" value="THF_DH/CycHdrlase"/>
</dbReference>
<dbReference type="SUPFAM" id="SSF53223">
    <property type="entry name" value="Aminoacid dehydrogenase-like, N-terminal domain"/>
    <property type="match status" value="1"/>
</dbReference>
<dbReference type="InterPro" id="IPR036291">
    <property type="entry name" value="NAD(P)-bd_dom_sf"/>
</dbReference>
<evidence type="ECO:0000256" key="5">
    <source>
        <dbReference type="ARBA" id="ARBA00022801"/>
    </source>
</evidence>
<dbReference type="Gene3D" id="3.40.50.10860">
    <property type="entry name" value="Leucine Dehydrogenase, chain A, domain 1"/>
    <property type="match status" value="1"/>
</dbReference>
<keyword evidence="4" id="KW-0658">Purine biosynthesis</keyword>
<evidence type="ECO:0000256" key="10">
    <source>
        <dbReference type="ARBA" id="ARBA00023268"/>
    </source>
</evidence>
<dbReference type="Proteomes" id="UP000231567">
    <property type="component" value="Unassembled WGS sequence"/>
</dbReference>
<dbReference type="FunFam" id="3.40.50.10860:FF:000005">
    <property type="entry name" value="C-1-tetrahydrofolate synthase, cytoplasmic, putative"/>
    <property type="match status" value="1"/>
</dbReference>
<evidence type="ECO:0000256" key="4">
    <source>
        <dbReference type="ARBA" id="ARBA00022755"/>
    </source>
</evidence>
<organism evidence="13 14">
    <name type="scientific">Candidatus Nealsonbacteria bacterium CG23_combo_of_CG06-09_8_20_14_all_40_13</name>
    <dbReference type="NCBI Taxonomy" id="1974724"/>
    <lineage>
        <taxon>Bacteria</taxon>
        <taxon>Candidatus Nealsoniibacteriota</taxon>
    </lineage>
</organism>
<dbReference type="EC" id="3.5.4.9" evidence="13"/>
<keyword evidence="5 13" id="KW-0378">Hydrolase</keyword>
<evidence type="ECO:0000259" key="12">
    <source>
        <dbReference type="Pfam" id="PF02882"/>
    </source>
</evidence>
<keyword evidence="8" id="KW-0368">Histidine biosynthesis</keyword>
<feature type="domain" description="Tetrahydrofolate dehydrogenase/cyclohydrolase NAD(P)-binding" evidence="12">
    <location>
        <begin position="134"/>
        <end position="203"/>
    </location>
</feature>
<feature type="non-terminal residue" evidence="13">
    <location>
        <position position="203"/>
    </location>
</feature>
<evidence type="ECO:0000256" key="7">
    <source>
        <dbReference type="ARBA" id="ARBA00023002"/>
    </source>
</evidence>
<keyword evidence="7 13" id="KW-0560">Oxidoreductase</keyword>
<comment type="caution">
    <text evidence="13">The sequence shown here is derived from an EMBL/GenBank/DDBJ whole genome shotgun (WGS) entry which is preliminary data.</text>
</comment>
<evidence type="ECO:0000259" key="11">
    <source>
        <dbReference type="Pfam" id="PF00763"/>
    </source>
</evidence>
<dbReference type="EMBL" id="PCRM01000044">
    <property type="protein sequence ID" value="PIP21346.1"/>
    <property type="molecule type" value="Genomic_DNA"/>
</dbReference>